<dbReference type="GO" id="GO:0003735">
    <property type="term" value="F:structural constituent of ribosome"/>
    <property type="evidence" value="ECO:0007669"/>
    <property type="project" value="InterPro"/>
</dbReference>
<dbReference type="Proteomes" id="UP000078046">
    <property type="component" value="Unassembled WGS sequence"/>
</dbReference>
<feature type="domain" description="Ribosomal eL28/Mak16" evidence="6">
    <location>
        <begin position="5"/>
        <end position="114"/>
    </location>
</feature>
<dbReference type="GO" id="GO:0005840">
    <property type="term" value="C:ribosome"/>
    <property type="evidence" value="ECO:0007669"/>
    <property type="project" value="UniProtKB-KW"/>
</dbReference>
<organism evidence="7 8">
    <name type="scientific">Intoshia linei</name>
    <dbReference type="NCBI Taxonomy" id="1819745"/>
    <lineage>
        <taxon>Eukaryota</taxon>
        <taxon>Metazoa</taxon>
        <taxon>Spiralia</taxon>
        <taxon>Lophotrochozoa</taxon>
        <taxon>Mesozoa</taxon>
        <taxon>Orthonectida</taxon>
        <taxon>Rhopaluridae</taxon>
        <taxon>Intoshia</taxon>
    </lineage>
</organism>
<proteinExistence type="inferred from homology"/>
<keyword evidence="8" id="KW-1185">Reference proteome</keyword>
<keyword evidence="2 7" id="KW-0689">Ribosomal protein</keyword>
<dbReference type="PANTHER" id="PTHR10544">
    <property type="entry name" value="60S RIBOSOMAL PROTEIN L28"/>
    <property type="match status" value="1"/>
</dbReference>
<dbReference type="EMBL" id="LWCA01001259">
    <property type="protein sequence ID" value="OAF65511.1"/>
    <property type="molecule type" value="Genomic_DNA"/>
</dbReference>
<protein>
    <recommendedName>
        <fullName evidence="4">Large ribosomal subunit protein eL28</fullName>
    </recommendedName>
    <alternativeName>
        <fullName evidence="5">60S ribosomal protein L28</fullName>
    </alternativeName>
</protein>
<dbReference type="Pfam" id="PF01778">
    <property type="entry name" value="Ribosomal_L28e"/>
    <property type="match status" value="1"/>
</dbReference>
<evidence type="ECO:0000313" key="8">
    <source>
        <dbReference type="Proteomes" id="UP000078046"/>
    </source>
</evidence>
<dbReference type="InterPro" id="IPR002672">
    <property type="entry name" value="Ribosomal_eL28"/>
</dbReference>
<name>A0A177AVR7_9BILA</name>
<comment type="similarity">
    <text evidence="1">Belongs to the eukaryotic ribosomal protein eL28 family.</text>
</comment>
<evidence type="ECO:0000313" key="7">
    <source>
        <dbReference type="EMBL" id="OAF65511.1"/>
    </source>
</evidence>
<dbReference type="Gene3D" id="3.30.390.110">
    <property type="match status" value="1"/>
</dbReference>
<keyword evidence="3" id="KW-0687">Ribonucleoprotein</keyword>
<dbReference type="AlphaFoldDB" id="A0A177AVR7"/>
<dbReference type="GO" id="GO:1990904">
    <property type="term" value="C:ribonucleoprotein complex"/>
    <property type="evidence" value="ECO:0007669"/>
    <property type="project" value="UniProtKB-KW"/>
</dbReference>
<evidence type="ECO:0000256" key="1">
    <source>
        <dbReference type="ARBA" id="ARBA00007926"/>
    </source>
</evidence>
<evidence type="ECO:0000256" key="3">
    <source>
        <dbReference type="ARBA" id="ARBA00023274"/>
    </source>
</evidence>
<evidence type="ECO:0000256" key="5">
    <source>
        <dbReference type="ARBA" id="ARBA00035330"/>
    </source>
</evidence>
<accession>A0A177AVR7</accession>
<gene>
    <name evidence="7" type="ORF">A3Q56_06776</name>
</gene>
<dbReference type="OrthoDB" id="338850at2759"/>
<evidence type="ECO:0000259" key="6">
    <source>
        <dbReference type="Pfam" id="PF01778"/>
    </source>
</evidence>
<dbReference type="GO" id="GO:0006412">
    <property type="term" value="P:translation"/>
    <property type="evidence" value="ECO:0007669"/>
    <property type="project" value="InterPro"/>
</dbReference>
<evidence type="ECO:0000256" key="4">
    <source>
        <dbReference type="ARBA" id="ARBA00035223"/>
    </source>
</evidence>
<reference evidence="7 8" key="1">
    <citation type="submission" date="2016-04" db="EMBL/GenBank/DDBJ databases">
        <title>The genome of Intoshia linei affirms orthonectids as highly simplified spiralians.</title>
        <authorList>
            <person name="Mikhailov K.V."/>
            <person name="Slusarev G.S."/>
            <person name="Nikitin M.A."/>
            <person name="Logacheva M.D."/>
            <person name="Penin A."/>
            <person name="Aleoshin V."/>
            <person name="Panchin Y.V."/>
        </authorList>
    </citation>
    <scope>NUCLEOTIDE SEQUENCE [LARGE SCALE GENOMIC DNA]</scope>
    <source>
        <strain evidence="7">Intl2013</strain>
        <tissue evidence="7">Whole animal</tissue>
    </source>
</reference>
<evidence type="ECO:0000256" key="2">
    <source>
        <dbReference type="ARBA" id="ARBA00022980"/>
    </source>
</evidence>
<sequence>MSSSLIWMIVKNNSQSLIKRREGQMCTDKFNLSGRNTFKSNGLIHKNSVAIYEDGNEIVFSYFKDNEKGQKSKIIKDSIKDRGRFTLARIQRKSIKAKRPDLTMTAIRKASVLMKGIKKRKMINTK</sequence>
<dbReference type="InterPro" id="IPR029004">
    <property type="entry name" value="Ribosomal_eL28/Mak16"/>
</dbReference>
<comment type="caution">
    <text evidence="7">The sequence shown here is derived from an EMBL/GenBank/DDBJ whole genome shotgun (WGS) entry which is preliminary data.</text>
</comment>